<dbReference type="PANTHER" id="PTHR47966">
    <property type="entry name" value="BETA-SITE APP-CLEAVING ENZYME, ISOFORM A-RELATED"/>
    <property type="match status" value="1"/>
</dbReference>
<dbReference type="Pfam" id="PF00026">
    <property type="entry name" value="Asp"/>
    <property type="match status" value="1"/>
</dbReference>
<feature type="compositionally biased region" description="Low complexity" evidence="4">
    <location>
        <begin position="529"/>
        <end position="544"/>
    </location>
</feature>
<sequence>MQPRTLIVLSTFVAGICAGLLHLPVSRTVLAGTPLSTSSTRATNGFSNLERTLSVDFNLKILGSDTGYYMSLDVGTPPQTFNLQVDLTVADVMVVGTSCTVGCPTPVTYDANRSSTAVNISTGLATIDLGDGTATVYTFTDTMTLGQYTVSNATFLEVTHTSNNFFDNPISGLLGLGFVTLLQTSKTPFWEAIISVNETASPEFSIWLARGSGQAPQDPSVLGGIFTFGGTNASLYSGDIEFLGSVPGHTGSWSLYISSITIEGQFISFAKEGMLAGFDINTEGIIGPASVVQTIWAAVPGANELSKRPGFYQFFCNATFNLTVSFGGRAWPINSTSMNLGPTGNASQCLGAISASDFLAPGGQWTFGVAFMENVYSVFRQNPLSIGFAELSILANGTGPPNSEPSANPRPKKEIQVGGIAGGTIGGLVVIILGAAFFVIRRRHRQGPQPVEPFTENSRGPAPPPMKSAQTAGPDQSRNVPAVSNELIQTDRGPQLSQGTAAPESREFSSGPSDGRAPTAPGESGSDSVVRQQLQDLREQVQQLFAEQPPPRYETAE</sequence>
<feature type="domain" description="Peptidase A1" evidence="6">
    <location>
        <begin position="68"/>
        <end position="389"/>
    </location>
</feature>
<evidence type="ECO:0000256" key="1">
    <source>
        <dbReference type="ARBA" id="ARBA00007447"/>
    </source>
</evidence>
<organism evidence="7 8">
    <name type="scientific">Mycena albidolilacea</name>
    <dbReference type="NCBI Taxonomy" id="1033008"/>
    <lineage>
        <taxon>Eukaryota</taxon>
        <taxon>Fungi</taxon>
        <taxon>Dikarya</taxon>
        <taxon>Basidiomycota</taxon>
        <taxon>Agaricomycotina</taxon>
        <taxon>Agaricomycetes</taxon>
        <taxon>Agaricomycetidae</taxon>
        <taxon>Agaricales</taxon>
        <taxon>Marasmiineae</taxon>
        <taxon>Mycenaceae</taxon>
        <taxon>Mycena</taxon>
    </lineage>
</organism>
<reference evidence="7" key="1">
    <citation type="submission" date="2023-03" db="EMBL/GenBank/DDBJ databases">
        <title>Massive genome expansion in bonnet fungi (Mycena s.s.) driven by repeated elements and novel gene families across ecological guilds.</title>
        <authorList>
            <consortium name="Lawrence Berkeley National Laboratory"/>
            <person name="Harder C.B."/>
            <person name="Miyauchi S."/>
            <person name="Viragh M."/>
            <person name="Kuo A."/>
            <person name="Thoen E."/>
            <person name="Andreopoulos B."/>
            <person name="Lu D."/>
            <person name="Skrede I."/>
            <person name="Drula E."/>
            <person name="Henrissat B."/>
            <person name="Morin E."/>
            <person name="Kohler A."/>
            <person name="Barry K."/>
            <person name="LaButti K."/>
            <person name="Morin E."/>
            <person name="Salamov A."/>
            <person name="Lipzen A."/>
            <person name="Mereny Z."/>
            <person name="Hegedus B."/>
            <person name="Baldrian P."/>
            <person name="Stursova M."/>
            <person name="Weitz H."/>
            <person name="Taylor A."/>
            <person name="Grigoriev I.V."/>
            <person name="Nagy L.G."/>
            <person name="Martin F."/>
            <person name="Kauserud H."/>
        </authorList>
    </citation>
    <scope>NUCLEOTIDE SEQUENCE</scope>
    <source>
        <strain evidence="7">CBHHK002</strain>
    </source>
</reference>
<feature type="active site" evidence="2">
    <location>
        <position position="86"/>
    </location>
</feature>
<dbReference type="InterPro" id="IPR021109">
    <property type="entry name" value="Peptidase_aspartic_dom_sf"/>
</dbReference>
<evidence type="ECO:0000256" key="5">
    <source>
        <dbReference type="SAM" id="Phobius"/>
    </source>
</evidence>
<dbReference type="InterPro" id="IPR033121">
    <property type="entry name" value="PEPTIDASE_A1"/>
</dbReference>
<name>A0AAD7EJS2_9AGAR</name>
<dbReference type="InterPro" id="IPR034164">
    <property type="entry name" value="Pepsin-like_dom"/>
</dbReference>
<dbReference type="GO" id="GO:0006508">
    <property type="term" value="P:proteolysis"/>
    <property type="evidence" value="ECO:0007669"/>
    <property type="project" value="InterPro"/>
</dbReference>
<evidence type="ECO:0000256" key="2">
    <source>
        <dbReference type="PIRSR" id="PIRSR601461-1"/>
    </source>
</evidence>
<evidence type="ECO:0000256" key="4">
    <source>
        <dbReference type="SAM" id="MobiDB-lite"/>
    </source>
</evidence>
<protein>
    <submittedName>
        <fullName evidence="7">Aspartic peptidase domain-containing protein</fullName>
    </submittedName>
</protein>
<dbReference type="InterPro" id="IPR001461">
    <property type="entry name" value="Aspartic_peptidase_A1"/>
</dbReference>
<feature type="active site" evidence="2">
    <location>
        <position position="279"/>
    </location>
</feature>
<keyword evidence="5" id="KW-0812">Transmembrane</keyword>
<dbReference type="EMBL" id="JARIHO010000034">
    <property type="protein sequence ID" value="KAJ7333206.1"/>
    <property type="molecule type" value="Genomic_DNA"/>
</dbReference>
<comment type="similarity">
    <text evidence="1">Belongs to the peptidase A1 family.</text>
</comment>
<keyword evidence="5" id="KW-0472">Membrane</keyword>
<feature type="compositionally biased region" description="Pro residues" evidence="4">
    <location>
        <begin position="548"/>
        <end position="557"/>
    </location>
</feature>
<gene>
    <name evidence="7" type="ORF">DFH08DRAFT_880816</name>
</gene>
<evidence type="ECO:0000313" key="8">
    <source>
        <dbReference type="Proteomes" id="UP001218218"/>
    </source>
</evidence>
<dbReference type="SUPFAM" id="SSF50630">
    <property type="entry name" value="Acid proteases"/>
    <property type="match status" value="1"/>
</dbReference>
<accession>A0AAD7EJS2</accession>
<evidence type="ECO:0000313" key="7">
    <source>
        <dbReference type="EMBL" id="KAJ7333206.1"/>
    </source>
</evidence>
<keyword evidence="5" id="KW-1133">Transmembrane helix</keyword>
<dbReference type="AlphaFoldDB" id="A0AAD7EJS2"/>
<evidence type="ECO:0000259" key="6">
    <source>
        <dbReference type="PROSITE" id="PS51767"/>
    </source>
</evidence>
<dbReference type="CDD" id="cd05471">
    <property type="entry name" value="pepsin_like"/>
    <property type="match status" value="1"/>
</dbReference>
<dbReference type="PROSITE" id="PS51767">
    <property type="entry name" value="PEPTIDASE_A1"/>
    <property type="match status" value="1"/>
</dbReference>
<evidence type="ECO:0000256" key="3">
    <source>
        <dbReference type="PIRSR" id="PIRSR601461-2"/>
    </source>
</evidence>
<dbReference type="PRINTS" id="PR00792">
    <property type="entry name" value="PEPSIN"/>
</dbReference>
<keyword evidence="8" id="KW-1185">Reference proteome</keyword>
<dbReference type="GO" id="GO:0004190">
    <property type="term" value="F:aspartic-type endopeptidase activity"/>
    <property type="evidence" value="ECO:0007669"/>
    <property type="project" value="InterPro"/>
</dbReference>
<keyword evidence="3" id="KW-1015">Disulfide bond</keyword>
<dbReference type="PANTHER" id="PTHR47966:SF6">
    <property type="entry name" value="PEPTIDASE A1 DOMAIN-CONTAINING PROTEIN"/>
    <property type="match status" value="1"/>
</dbReference>
<feature type="compositionally biased region" description="Polar residues" evidence="4">
    <location>
        <begin position="468"/>
        <end position="479"/>
    </location>
</feature>
<feature type="disulfide bond" evidence="3">
    <location>
        <begin position="99"/>
        <end position="103"/>
    </location>
</feature>
<feature type="transmembrane region" description="Helical" evidence="5">
    <location>
        <begin position="417"/>
        <end position="440"/>
    </location>
</feature>
<feature type="region of interest" description="Disordered" evidence="4">
    <location>
        <begin position="448"/>
        <end position="557"/>
    </location>
</feature>
<proteinExistence type="inferred from homology"/>
<dbReference type="Gene3D" id="2.40.70.10">
    <property type="entry name" value="Acid Proteases"/>
    <property type="match status" value="2"/>
</dbReference>
<dbReference type="Proteomes" id="UP001218218">
    <property type="component" value="Unassembled WGS sequence"/>
</dbReference>
<comment type="caution">
    <text evidence="7">The sequence shown here is derived from an EMBL/GenBank/DDBJ whole genome shotgun (WGS) entry which is preliminary data.</text>
</comment>